<name>A0A8C8BI20_9STRI</name>
<sequence>MKPSGVLKDGEELNHRLVVLGKLNNLVNEWIAELGESKNLPPSAVANVGGKIFTFGSYRLGFDGIEIDPVFARPAVQTVSDSLDLGDDSCLRSLDIRCVRSLEMLHLVPNEENFQLPLRAIKLWAKRRGIYSNLLGFLGGVSWTMLVARTCPLYSNSLASALVNKFFLWS</sequence>
<dbReference type="SUPFAM" id="SSF81631">
    <property type="entry name" value="PAP/OAS1 substrate-binding domain"/>
    <property type="match status" value="1"/>
</dbReference>
<keyword evidence="14" id="KW-1133">Transmembrane helix</keyword>
<reference evidence="17" key="1">
    <citation type="submission" date="2025-08" db="UniProtKB">
        <authorList>
            <consortium name="Ensembl"/>
        </authorList>
    </citation>
    <scope>IDENTIFICATION</scope>
</reference>
<evidence type="ECO:0000313" key="17">
    <source>
        <dbReference type="Ensembl" id="ENSOSUP00000018037.1"/>
    </source>
</evidence>
<dbReference type="EC" id="2.7.7.19" evidence="5"/>
<keyword evidence="9" id="KW-0547">Nucleotide-binding</keyword>
<evidence type="ECO:0000256" key="7">
    <source>
        <dbReference type="ARBA" id="ARBA00022679"/>
    </source>
</evidence>
<evidence type="ECO:0000256" key="13">
    <source>
        <dbReference type="ARBA" id="ARBA00048830"/>
    </source>
</evidence>
<keyword evidence="18" id="KW-1185">Reference proteome</keyword>
<dbReference type="GO" id="GO:0006397">
    <property type="term" value="P:mRNA processing"/>
    <property type="evidence" value="ECO:0007669"/>
    <property type="project" value="UniProtKB-KW"/>
</dbReference>
<keyword evidence="6" id="KW-0507">mRNA processing</keyword>
<comment type="cofactor">
    <cofactor evidence="2">
        <name>Mg(2+)</name>
        <dbReference type="ChEBI" id="CHEBI:18420"/>
    </cofactor>
</comment>
<keyword evidence="10" id="KW-0067">ATP-binding</keyword>
<evidence type="ECO:0000256" key="3">
    <source>
        <dbReference type="ARBA" id="ARBA00004123"/>
    </source>
</evidence>
<dbReference type="GO" id="GO:1990817">
    <property type="term" value="F:poly(A) RNA polymerase activity"/>
    <property type="evidence" value="ECO:0007669"/>
    <property type="project" value="UniProtKB-EC"/>
</dbReference>
<evidence type="ECO:0000256" key="11">
    <source>
        <dbReference type="ARBA" id="ARBA00022842"/>
    </source>
</evidence>
<dbReference type="PANTHER" id="PTHR10682:SF6">
    <property type="entry name" value="POLY(A) POLYMERASE GAMMA"/>
    <property type="match status" value="1"/>
</dbReference>
<accession>A0A8C8BI20</accession>
<feature type="transmembrane region" description="Helical" evidence="14">
    <location>
        <begin position="129"/>
        <end position="148"/>
    </location>
</feature>
<keyword evidence="12" id="KW-0539">Nucleus</keyword>
<evidence type="ECO:0000256" key="5">
    <source>
        <dbReference type="ARBA" id="ARBA00012388"/>
    </source>
</evidence>
<keyword evidence="7" id="KW-0808">Transferase</keyword>
<keyword evidence="14" id="KW-0812">Transmembrane</keyword>
<evidence type="ECO:0000259" key="16">
    <source>
        <dbReference type="Pfam" id="PF20750"/>
    </source>
</evidence>
<reference evidence="17" key="2">
    <citation type="submission" date="2025-09" db="UniProtKB">
        <authorList>
            <consortium name="Ensembl"/>
        </authorList>
    </citation>
    <scope>IDENTIFICATION</scope>
</reference>
<comment type="similarity">
    <text evidence="4">Belongs to the poly(A) polymerase family.</text>
</comment>
<feature type="domain" description="Poly(A) polymerase central" evidence="15">
    <location>
        <begin position="113"/>
        <end position="168"/>
    </location>
</feature>
<protein>
    <recommendedName>
        <fullName evidence="5">polynucleotide adenylyltransferase</fullName>
        <ecNumber evidence="5">2.7.7.19</ecNumber>
    </recommendedName>
</protein>
<dbReference type="GO" id="GO:0005634">
    <property type="term" value="C:nucleus"/>
    <property type="evidence" value="ECO:0007669"/>
    <property type="project" value="UniProtKB-SubCell"/>
</dbReference>
<dbReference type="AlphaFoldDB" id="A0A8C8BI20"/>
<evidence type="ECO:0000256" key="1">
    <source>
        <dbReference type="ARBA" id="ARBA00001936"/>
    </source>
</evidence>
<keyword evidence="14" id="KW-0472">Membrane</keyword>
<dbReference type="InterPro" id="IPR043519">
    <property type="entry name" value="NT_sf"/>
</dbReference>
<evidence type="ECO:0000256" key="9">
    <source>
        <dbReference type="ARBA" id="ARBA00022741"/>
    </source>
</evidence>
<dbReference type="InterPro" id="IPR048840">
    <property type="entry name" value="PolA_pol_NTPase"/>
</dbReference>
<dbReference type="Proteomes" id="UP000694552">
    <property type="component" value="Unplaced"/>
</dbReference>
<keyword evidence="11" id="KW-0460">Magnesium</keyword>
<proteinExistence type="inferred from homology"/>
<dbReference type="Gene3D" id="1.10.1410.10">
    <property type="match status" value="1"/>
</dbReference>
<keyword evidence="8" id="KW-0479">Metal-binding</keyword>
<comment type="catalytic activity">
    <reaction evidence="13">
        <text>RNA(n) + ATP = RNA(n)-3'-adenine ribonucleotide + diphosphate</text>
        <dbReference type="Rhea" id="RHEA:11332"/>
        <dbReference type="Rhea" id="RHEA-COMP:14527"/>
        <dbReference type="Rhea" id="RHEA-COMP:17347"/>
        <dbReference type="ChEBI" id="CHEBI:30616"/>
        <dbReference type="ChEBI" id="CHEBI:33019"/>
        <dbReference type="ChEBI" id="CHEBI:140395"/>
        <dbReference type="ChEBI" id="CHEBI:173115"/>
        <dbReference type="EC" id="2.7.7.19"/>
    </reaction>
</comment>
<dbReference type="Gene3D" id="3.30.460.10">
    <property type="entry name" value="Beta Polymerase, domain 2"/>
    <property type="match status" value="1"/>
</dbReference>
<dbReference type="Pfam" id="PF20750">
    <property type="entry name" value="PAP_NTPase"/>
    <property type="match status" value="1"/>
</dbReference>
<organism evidence="17 18">
    <name type="scientific">Otus sunia</name>
    <name type="common">Oriental scops-owl</name>
    <dbReference type="NCBI Taxonomy" id="257818"/>
    <lineage>
        <taxon>Eukaryota</taxon>
        <taxon>Metazoa</taxon>
        <taxon>Chordata</taxon>
        <taxon>Craniata</taxon>
        <taxon>Vertebrata</taxon>
        <taxon>Euteleostomi</taxon>
        <taxon>Archelosauria</taxon>
        <taxon>Archosauria</taxon>
        <taxon>Dinosauria</taxon>
        <taxon>Saurischia</taxon>
        <taxon>Theropoda</taxon>
        <taxon>Coelurosauria</taxon>
        <taxon>Aves</taxon>
        <taxon>Neognathae</taxon>
        <taxon>Neoaves</taxon>
        <taxon>Telluraves</taxon>
        <taxon>Strigiformes</taxon>
        <taxon>Strigidae</taxon>
        <taxon>Otus</taxon>
    </lineage>
</organism>
<dbReference type="Pfam" id="PF04928">
    <property type="entry name" value="PAP_central"/>
    <property type="match status" value="1"/>
</dbReference>
<evidence type="ECO:0000256" key="14">
    <source>
        <dbReference type="SAM" id="Phobius"/>
    </source>
</evidence>
<dbReference type="GO" id="GO:0046872">
    <property type="term" value="F:metal ion binding"/>
    <property type="evidence" value="ECO:0007669"/>
    <property type="project" value="UniProtKB-KW"/>
</dbReference>
<dbReference type="GO" id="GO:0005524">
    <property type="term" value="F:ATP binding"/>
    <property type="evidence" value="ECO:0007669"/>
    <property type="project" value="UniProtKB-KW"/>
</dbReference>
<feature type="domain" description="Poly(A) polymerase nucleotidyltransferase" evidence="16">
    <location>
        <begin position="1"/>
        <end position="62"/>
    </location>
</feature>
<evidence type="ECO:0000256" key="10">
    <source>
        <dbReference type="ARBA" id="ARBA00022840"/>
    </source>
</evidence>
<evidence type="ECO:0000313" key="18">
    <source>
        <dbReference type="Proteomes" id="UP000694552"/>
    </source>
</evidence>
<evidence type="ECO:0000256" key="8">
    <source>
        <dbReference type="ARBA" id="ARBA00022723"/>
    </source>
</evidence>
<dbReference type="Ensembl" id="ENSOSUT00000018640.1">
    <property type="protein sequence ID" value="ENSOSUP00000018037.1"/>
    <property type="gene ID" value="ENSOSUG00000012781.1"/>
</dbReference>
<evidence type="ECO:0000256" key="12">
    <source>
        <dbReference type="ARBA" id="ARBA00023242"/>
    </source>
</evidence>
<dbReference type="InterPro" id="IPR007012">
    <property type="entry name" value="PolA_pol_cen_dom"/>
</dbReference>
<comment type="cofactor">
    <cofactor evidence="1">
        <name>Mn(2+)</name>
        <dbReference type="ChEBI" id="CHEBI:29035"/>
    </cofactor>
</comment>
<evidence type="ECO:0000256" key="2">
    <source>
        <dbReference type="ARBA" id="ARBA00001946"/>
    </source>
</evidence>
<evidence type="ECO:0000256" key="6">
    <source>
        <dbReference type="ARBA" id="ARBA00022664"/>
    </source>
</evidence>
<dbReference type="PANTHER" id="PTHR10682">
    <property type="entry name" value="POLY A POLYMERASE"/>
    <property type="match status" value="1"/>
</dbReference>
<evidence type="ECO:0000259" key="15">
    <source>
        <dbReference type="Pfam" id="PF04928"/>
    </source>
</evidence>
<evidence type="ECO:0000256" key="4">
    <source>
        <dbReference type="ARBA" id="ARBA00010912"/>
    </source>
</evidence>
<dbReference type="SUPFAM" id="SSF81301">
    <property type="entry name" value="Nucleotidyltransferase"/>
    <property type="match status" value="1"/>
</dbReference>
<comment type="subcellular location">
    <subcellularLocation>
        <location evidence="3">Nucleus</location>
    </subcellularLocation>
</comment>